<keyword evidence="4" id="KW-1185">Reference proteome</keyword>
<evidence type="ECO:0000313" key="4">
    <source>
        <dbReference type="Proteomes" id="UP000637695"/>
    </source>
</evidence>
<evidence type="ECO:0000256" key="1">
    <source>
        <dbReference type="SAM" id="Phobius"/>
    </source>
</evidence>
<reference evidence="3" key="2">
    <citation type="submission" date="2020-09" db="EMBL/GenBank/DDBJ databases">
        <authorList>
            <person name="Sun Q."/>
            <person name="Ohkuma M."/>
        </authorList>
    </citation>
    <scope>NUCLEOTIDE SEQUENCE</scope>
    <source>
        <strain evidence="3">JCM 18487</strain>
    </source>
</reference>
<keyword evidence="1" id="KW-0812">Transmembrane</keyword>
<protein>
    <submittedName>
        <fullName evidence="3">Uncharacterized protein</fullName>
    </submittedName>
</protein>
<sequence>MSVWWKLTFMSLALCTMASLAAASVMMAEGRGVAAVSLFLLGACLMGGGFALRGRALGNR</sequence>
<reference evidence="3" key="1">
    <citation type="journal article" date="2014" name="Int. J. Syst. Evol. Microbiol.">
        <title>Complete genome sequence of Corynebacterium casei LMG S-19264T (=DSM 44701T), isolated from a smear-ripened cheese.</title>
        <authorList>
            <consortium name="US DOE Joint Genome Institute (JGI-PGF)"/>
            <person name="Walter F."/>
            <person name="Albersmeier A."/>
            <person name="Kalinowski J."/>
            <person name="Ruckert C."/>
        </authorList>
    </citation>
    <scope>NUCLEOTIDE SEQUENCE</scope>
    <source>
        <strain evidence="3">JCM 18487</strain>
    </source>
</reference>
<dbReference type="Proteomes" id="UP000637695">
    <property type="component" value="Unassembled WGS sequence"/>
</dbReference>
<organism evidence="3 4">
    <name type="scientific">Alicyclobacillus cellulosilyticus</name>
    <dbReference type="NCBI Taxonomy" id="1003997"/>
    <lineage>
        <taxon>Bacteria</taxon>
        <taxon>Bacillati</taxon>
        <taxon>Bacillota</taxon>
        <taxon>Bacilli</taxon>
        <taxon>Bacillales</taxon>
        <taxon>Alicyclobacillaceae</taxon>
        <taxon>Alicyclobacillus</taxon>
    </lineage>
</organism>
<dbReference type="AlphaFoldDB" id="A0A917K9G0"/>
<evidence type="ECO:0000313" key="3">
    <source>
        <dbReference type="EMBL" id="GGJ05699.1"/>
    </source>
</evidence>
<feature type="signal peptide" evidence="2">
    <location>
        <begin position="1"/>
        <end position="21"/>
    </location>
</feature>
<keyword evidence="1" id="KW-1133">Transmembrane helix</keyword>
<keyword evidence="2" id="KW-0732">Signal</keyword>
<keyword evidence="1" id="KW-0472">Membrane</keyword>
<name>A0A917K9G0_9BACL</name>
<gene>
    <name evidence="3" type="ORF">GCM10010885_13550</name>
</gene>
<feature type="chain" id="PRO_5038952586" evidence="2">
    <location>
        <begin position="22"/>
        <end position="60"/>
    </location>
</feature>
<proteinExistence type="predicted"/>
<dbReference type="EMBL" id="BMOY01000018">
    <property type="protein sequence ID" value="GGJ05699.1"/>
    <property type="molecule type" value="Genomic_DNA"/>
</dbReference>
<accession>A0A917K9G0</accession>
<evidence type="ECO:0000256" key="2">
    <source>
        <dbReference type="SAM" id="SignalP"/>
    </source>
</evidence>
<feature type="transmembrane region" description="Helical" evidence="1">
    <location>
        <begin position="33"/>
        <end position="52"/>
    </location>
</feature>
<comment type="caution">
    <text evidence="3">The sequence shown here is derived from an EMBL/GenBank/DDBJ whole genome shotgun (WGS) entry which is preliminary data.</text>
</comment>
<dbReference type="RefSeq" id="WP_188881969.1">
    <property type="nucleotide sequence ID" value="NZ_BMOY01000018.1"/>
</dbReference>